<organism evidence="9 10">
    <name type="scientific">Aerococcus urinae</name>
    <dbReference type="NCBI Taxonomy" id="1376"/>
    <lineage>
        <taxon>Bacteria</taxon>
        <taxon>Bacillati</taxon>
        <taxon>Bacillota</taxon>
        <taxon>Bacilli</taxon>
        <taxon>Lactobacillales</taxon>
        <taxon>Aerococcaceae</taxon>
        <taxon>Aerococcus</taxon>
    </lineage>
</organism>
<reference evidence="8" key="2">
    <citation type="submission" date="2022-09" db="EMBL/GenBank/DDBJ databases">
        <title>Aerococcus urinae taxonomy study.</title>
        <authorList>
            <person name="Christensen J."/>
            <person name="Senneby E."/>
        </authorList>
    </citation>
    <scope>NUCLEOTIDE SEQUENCE</scope>
    <source>
        <strain evidence="8">NLD-066-U95</strain>
    </source>
</reference>
<name>A0A0X8FG26_9LACT</name>
<accession>A0A0X8FG26</accession>
<sequence>MQQQKSFLGEETKGRLYLVPTPIGNLDDMTFRALKVLKTVDLILAEDTRHTQKLLNHFEIDKPQKSFHKYNTQERIPEVLSLLESGKDLAQVSDAGMPVISDPGSELVQACLEADIPVIPLPGANAALTGLIASGLKSEAFTFIGFLAKKAKDRRQQLTAYQNAGETLIIYESPYRISQTIDTAIEVFGPDRPACVVRELTKSYEEFNRGTLAELDAYYQENPVVKGEICFYIEGNPHPKTASEQLQAGIDHLPLKGQVEWWMEEGKLSSKEAIKKVAKNKGLKKQEVYQAYHEIGGEAP</sequence>
<reference evidence="9 10" key="1">
    <citation type="submission" date="2020-12" db="EMBL/GenBank/DDBJ databases">
        <title>FDA dAtabase for Regulatory Grade micrObial Sequences (FDA-ARGOS): Supporting development and validation of Infectious Disease Dx tests.</title>
        <authorList>
            <person name="Sproer C."/>
            <person name="Gronow S."/>
            <person name="Severitt S."/>
            <person name="Schroder I."/>
            <person name="Tallon L."/>
            <person name="Sadzewicz L."/>
            <person name="Zhao X."/>
            <person name="Boylan J."/>
            <person name="Ott S."/>
            <person name="Bowen H."/>
            <person name="Vavikolanu K."/>
            <person name="Mehta A."/>
            <person name="Aluvathingal J."/>
            <person name="Nadendla S."/>
            <person name="Lowell S."/>
            <person name="Myers T."/>
            <person name="Yan Y."/>
            <person name="Sichtig H."/>
        </authorList>
    </citation>
    <scope>NUCLEOTIDE SEQUENCE [LARGE SCALE GENOMIC DNA]</scope>
    <source>
        <strain evidence="9 10">FDAARGOS_911</strain>
    </source>
</reference>
<dbReference type="PROSITE" id="PS01296">
    <property type="entry name" value="RSMI"/>
    <property type="match status" value="1"/>
</dbReference>
<keyword evidence="2 6" id="KW-0698">rRNA processing</keyword>
<evidence type="ECO:0000256" key="3">
    <source>
        <dbReference type="ARBA" id="ARBA00022603"/>
    </source>
</evidence>
<dbReference type="InterPro" id="IPR008189">
    <property type="entry name" value="rRNA_ssu_MeTfrase_I"/>
</dbReference>
<dbReference type="Proteomes" id="UP001069145">
    <property type="component" value="Unassembled WGS sequence"/>
</dbReference>
<dbReference type="EMBL" id="JAOTML010000002">
    <property type="protein sequence ID" value="MCY3052782.1"/>
    <property type="molecule type" value="Genomic_DNA"/>
</dbReference>
<proteinExistence type="inferred from homology"/>
<comment type="similarity">
    <text evidence="6">Belongs to the methyltransferase superfamily. RsmI family.</text>
</comment>
<dbReference type="RefSeq" id="WP_060779091.1">
    <property type="nucleotide sequence ID" value="NZ_CAJHLF010000011.1"/>
</dbReference>
<evidence type="ECO:0000256" key="2">
    <source>
        <dbReference type="ARBA" id="ARBA00022552"/>
    </source>
</evidence>
<evidence type="ECO:0000256" key="1">
    <source>
        <dbReference type="ARBA" id="ARBA00022490"/>
    </source>
</evidence>
<dbReference type="Proteomes" id="UP000594771">
    <property type="component" value="Chromosome"/>
</dbReference>
<dbReference type="InterPro" id="IPR018063">
    <property type="entry name" value="SAM_MeTrfase_RsmI_CS"/>
</dbReference>
<keyword evidence="5 6" id="KW-0949">S-adenosyl-L-methionine</keyword>
<dbReference type="EMBL" id="CP065662">
    <property type="protein sequence ID" value="QPS02001.1"/>
    <property type="molecule type" value="Genomic_DNA"/>
</dbReference>
<dbReference type="InterPro" id="IPR035996">
    <property type="entry name" value="4pyrrol_Methylase_sf"/>
</dbReference>
<comment type="function">
    <text evidence="6">Catalyzes the 2'-O-methylation of the ribose of cytidine 1402 (C1402) in 16S rRNA.</text>
</comment>
<evidence type="ECO:0000313" key="10">
    <source>
        <dbReference type="Proteomes" id="UP000594771"/>
    </source>
</evidence>
<dbReference type="PIRSF" id="PIRSF005917">
    <property type="entry name" value="MTase_YraL"/>
    <property type="match status" value="1"/>
</dbReference>
<dbReference type="OrthoDB" id="9809084at2"/>
<protein>
    <recommendedName>
        <fullName evidence="6">Ribosomal RNA small subunit methyltransferase I</fullName>
        <ecNumber evidence="6">2.1.1.198</ecNumber>
    </recommendedName>
    <alternativeName>
        <fullName evidence="6">16S rRNA 2'-O-ribose C1402 methyltransferase</fullName>
    </alternativeName>
    <alternativeName>
        <fullName evidence="6">rRNA (cytidine-2'-O-)-methyltransferase RsmI</fullName>
    </alternativeName>
</protein>
<dbReference type="NCBIfam" id="TIGR00096">
    <property type="entry name" value="16S rRNA (cytidine(1402)-2'-O)-methyltransferase"/>
    <property type="match status" value="1"/>
</dbReference>
<dbReference type="PANTHER" id="PTHR46111">
    <property type="entry name" value="RIBOSOMAL RNA SMALL SUBUNIT METHYLTRANSFERASE I"/>
    <property type="match status" value="1"/>
</dbReference>
<comment type="subcellular location">
    <subcellularLocation>
        <location evidence="6">Cytoplasm</location>
    </subcellularLocation>
</comment>
<evidence type="ECO:0000256" key="5">
    <source>
        <dbReference type="ARBA" id="ARBA00022691"/>
    </source>
</evidence>
<keyword evidence="4 6" id="KW-0808">Transferase</keyword>
<dbReference type="AlphaFoldDB" id="A0A0X8FG26"/>
<dbReference type="PANTHER" id="PTHR46111:SF1">
    <property type="entry name" value="RIBOSOMAL RNA SMALL SUBUNIT METHYLTRANSFERASE I"/>
    <property type="match status" value="1"/>
</dbReference>
<dbReference type="CDD" id="cd11648">
    <property type="entry name" value="RsmI"/>
    <property type="match status" value="1"/>
</dbReference>
<dbReference type="HAMAP" id="MF_01877">
    <property type="entry name" value="16SrRNA_methyltr_I"/>
    <property type="match status" value="1"/>
</dbReference>
<evidence type="ECO:0000259" key="7">
    <source>
        <dbReference type="Pfam" id="PF00590"/>
    </source>
</evidence>
<dbReference type="KEGG" id="aun:AWM73_07295"/>
<dbReference type="GO" id="GO:0005737">
    <property type="term" value="C:cytoplasm"/>
    <property type="evidence" value="ECO:0007669"/>
    <property type="project" value="UniProtKB-SubCell"/>
</dbReference>
<evidence type="ECO:0000313" key="11">
    <source>
        <dbReference type="Proteomes" id="UP001069145"/>
    </source>
</evidence>
<dbReference type="FunFam" id="3.30.950.10:FF:000002">
    <property type="entry name" value="Ribosomal RNA small subunit methyltransferase I"/>
    <property type="match status" value="1"/>
</dbReference>
<keyword evidence="11" id="KW-1185">Reference proteome</keyword>
<keyword evidence="1 6" id="KW-0963">Cytoplasm</keyword>
<evidence type="ECO:0000256" key="4">
    <source>
        <dbReference type="ARBA" id="ARBA00022679"/>
    </source>
</evidence>
<dbReference type="Gene3D" id="3.40.1010.10">
    <property type="entry name" value="Cobalt-precorrin-4 Transmethylase, Domain 1"/>
    <property type="match status" value="1"/>
</dbReference>
<dbReference type="InterPro" id="IPR000878">
    <property type="entry name" value="4pyrrol_Mease"/>
</dbReference>
<dbReference type="InterPro" id="IPR014777">
    <property type="entry name" value="4pyrrole_Mease_sub1"/>
</dbReference>
<evidence type="ECO:0000313" key="8">
    <source>
        <dbReference type="EMBL" id="MCY3052782.1"/>
    </source>
</evidence>
<gene>
    <name evidence="6 9" type="primary">rsmI</name>
    <name evidence="9" type="ORF">I6G68_02725</name>
    <name evidence="8" type="ORF">ODY43_02130</name>
</gene>
<dbReference type="GO" id="GO:0070677">
    <property type="term" value="F:rRNA (cytosine-2'-O-)-methyltransferase activity"/>
    <property type="evidence" value="ECO:0007669"/>
    <property type="project" value="UniProtKB-UniRule"/>
</dbReference>
<dbReference type="FunFam" id="3.40.1010.10:FF:000002">
    <property type="entry name" value="Ribosomal RNA small subunit methyltransferase I"/>
    <property type="match status" value="1"/>
</dbReference>
<evidence type="ECO:0000256" key="6">
    <source>
        <dbReference type="HAMAP-Rule" id="MF_01877"/>
    </source>
</evidence>
<dbReference type="InterPro" id="IPR014776">
    <property type="entry name" value="4pyrrole_Mease_sub2"/>
</dbReference>
<dbReference type="GeneID" id="35766900"/>
<dbReference type="EC" id="2.1.1.198" evidence="6"/>
<comment type="catalytic activity">
    <reaction evidence="6">
        <text>cytidine(1402) in 16S rRNA + S-adenosyl-L-methionine = 2'-O-methylcytidine(1402) in 16S rRNA + S-adenosyl-L-homocysteine + H(+)</text>
        <dbReference type="Rhea" id="RHEA:42924"/>
        <dbReference type="Rhea" id="RHEA-COMP:10285"/>
        <dbReference type="Rhea" id="RHEA-COMP:10286"/>
        <dbReference type="ChEBI" id="CHEBI:15378"/>
        <dbReference type="ChEBI" id="CHEBI:57856"/>
        <dbReference type="ChEBI" id="CHEBI:59789"/>
        <dbReference type="ChEBI" id="CHEBI:74495"/>
        <dbReference type="ChEBI" id="CHEBI:82748"/>
        <dbReference type="EC" id="2.1.1.198"/>
    </reaction>
</comment>
<dbReference type="SUPFAM" id="SSF53790">
    <property type="entry name" value="Tetrapyrrole methylase"/>
    <property type="match status" value="1"/>
</dbReference>
<keyword evidence="3 6" id="KW-0489">Methyltransferase</keyword>
<evidence type="ECO:0000313" key="9">
    <source>
        <dbReference type="EMBL" id="QPS02001.1"/>
    </source>
</evidence>
<feature type="domain" description="Tetrapyrrole methylase" evidence="7">
    <location>
        <begin position="15"/>
        <end position="216"/>
    </location>
</feature>
<dbReference type="Gene3D" id="3.30.950.10">
    <property type="entry name" value="Methyltransferase, Cobalt-precorrin-4 Transmethylase, Domain 2"/>
    <property type="match status" value="1"/>
</dbReference>
<dbReference type="Pfam" id="PF00590">
    <property type="entry name" value="TP_methylase"/>
    <property type="match status" value="1"/>
</dbReference>